<gene>
    <name evidence="1" type="ORF">A8926_3699</name>
</gene>
<sequence>MSDWRVMVAETVTGTVMADVTPRDVPSFSRKLTDKGSWTVNVVPDDPANATLDFHAFTDAGRFSWIVLYGTVVVQAGPTWTYSFDESTRTLSVSGTGIQGLFARRVLRNPLGHTAIVDPSEDLMISDKTLRGIAREIVAANLAQPGYGLPLDLPAPEHGDATRNYFAYDLATVWDRLDELTKVQGGPELDFFPYLVPGENKVRWQLLIGAPLLGDQNSAAVWDSGAALTGIDLDVNGSASPCTRVWAKGSGSDRALLTGFAEDAALVGLGFPPTDYVDGDHTSVIEQATLESYARADLAAFSRPTETWSCVVRIDGTNTSRFEVTPALGNWSLGDAPMLGVSGHPWISDGHYRRRILGYGNNDASSIKIDLQPTPAEL</sequence>
<organism evidence="1 2">
    <name type="scientific">Saccharopolyspora spinosa</name>
    <dbReference type="NCBI Taxonomy" id="60894"/>
    <lineage>
        <taxon>Bacteria</taxon>
        <taxon>Bacillati</taxon>
        <taxon>Actinomycetota</taxon>
        <taxon>Actinomycetes</taxon>
        <taxon>Pseudonocardiales</taxon>
        <taxon>Pseudonocardiaceae</taxon>
        <taxon>Saccharopolyspora</taxon>
    </lineage>
</organism>
<evidence type="ECO:0000313" key="1">
    <source>
        <dbReference type="EMBL" id="PKW15917.1"/>
    </source>
</evidence>
<dbReference type="Proteomes" id="UP000233786">
    <property type="component" value="Unassembled WGS sequence"/>
</dbReference>
<dbReference type="RefSeq" id="WP_029535447.1">
    <property type="nucleotide sequence ID" value="NZ_CP061007.1"/>
</dbReference>
<protein>
    <recommendedName>
        <fullName evidence="3">Minor tail protein</fullName>
    </recommendedName>
</protein>
<dbReference type="OrthoDB" id="3194419at2"/>
<comment type="caution">
    <text evidence="1">The sequence shown here is derived from an EMBL/GenBank/DDBJ whole genome shotgun (WGS) entry which is preliminary data.</text>
</comment>
<evidence type="ECO:0000313" key="2">
    <source>
        <dbReference type="Proteomes" id="UP000233786"/>
    </source>
</evidence>
<proteinExistence type="predicted"/>
<dbReference type="EMBL" id="PJNB01000001">
    <property type="protein sequence ID" value="PKW15917.1"/>
    <property type="molecule type" value="Genomic_DNA"/>
</dbReference>
<keyword evidence="2" id="KW-1185">Reference proteome</keyword>
<evidence type="ECO:0008006" key="3">
    <source>
        <dbReference type="Google" id="ProtNLM"/>
    </source>
</evidence>
<accession>A0A2N3XZ06</accession>
<dbReference type="STRING" id="994479.GCA_000194155_03518"/>
<dbReference type="AlphaFoldDB" id="A0A2N3XZ06"/>
<reference evidence="1" key="1">
    <citation type="submission" date="2017-12" db="EMBL/GenBank/DDBJ databases">
        <title>Sequencing the genomes of 1000 Actinobacteria strains.</title>
        <authorList>
            <person name="Klenk H.-P."/>
        </authorList>
    </citation>
    <scope>NUCLEOTIDE SEQUENCE [LARGE SCALE GENOMIC DNA]</scope>
    <source>
        <strain evidence="1">DSM 44228</strain>
    </source>
</reference>
<name>A0A2N3XZ06_SACSN</name>